<dbReference type="InterPro" id="IPR005644">
    <property type="entry name" value="NolW-like"/>
</dbReference>
<dbReference type="PROSITE" id="PS00875">
    <property type="entry name" value="T2SP_D"/>
    <property type="match status" value="1"/>
</dbReference>
<dbReference type="InterPro" id="IPR049371">
    <property type="entry name" value="GspD-like_N0"/>
</dbReference>
<proteinExistence type="inferred from homology"/>
<evidence type="ECO:0000259" key="12">
    <source>
        <dbReference type="Pfam" id="PF00263"/>
    </source>
</evidence>
<evidence type="ECO:0000256" key="5">
    <source>
        <dbReference type="ARBA" id="ARBA00022692"/>
    </source>
</evidence>
<dbReference type="PANTHER" id="PTHR30332">
    <property type="entry name" value="PROBABLE GENERAL SECRETION PATHWAY PROTEIN D"/>
    <property type="match status" value="1"/>
</dbReference>
<evidence type="ECO:0000313" key="16">
    <source>
        <dbReference type="Proteomes" id="UP001209854"/>
    </source>
</evidence>
<feature type="domain" description="NolW-like" evidence="13">
    <location>
        <begin position="283"/>
        <end position="360"/>
    </location>
</feature>
<dbReference type="Pfam" id="PF00263">
    <property type="entry name" value="Secretin"/>
    <property type="match status" value="1"/>
</dbReference>
<evidence type="ECO:0000256" key="7">
    <source>
        <dbReference type="ARBA" id="ARBA00022927"/>
    </source>
</evidence>
<dbReference type="InterPro" id="IPR004845">
    <property type="entry name" value="T2SS_GspD_CS"/>
</dbReference>
<dbReference type="InterPro" id="IPR013356">
    <property type="entry name" value="T2SS_GspD"/>
</dbReference>
<comment type="subcellular location">
    <subcellularLocation>
        <location evidence="1 10">Cell outer membrane</location>
    </subcellularLocation>
</comment>
<dbReference type="InterPro" id="IPR004846">
    <property type="entry name" value="T2SS/T3SS_dom"/>
</dbReference>
<dbReference type="InterPro" id="IPR050810">
    <property type="entry name" value="Bact_Secretion_Sys_Channel"/>
</dbReference>
<evidence type="ECO:0000259" key="13">
    <source>
        <dbReference type="Pfam" id="PF03958"/>
    </source>
</evidence>
<accession>A0ABT3N2Y0</accession>
<dbReference type="PANTHER" id="PTHR30332:SF24">
    <property type="entry name" value="SECRETIN GSPD-RELATED"/>
    <property type="match status" value="1"/>
</dbReference>
<evidence type="ECO:0000259" key="14">
    <source>
        <dbReference type="Pfam" id="PF21305"/>
    </source>
</evidence>
<protein>
    <submittedName>
        <fullName evidence="15">Type II secretion system secretin GspD</fullName>
    </submittedName>
</protein>
<dbReference type="Pfam" id="PF21305">
    <property type="entry name" value="type_II_gspD_N0"/>
    <property type="match status" value="1"/>
</dbReference>
<evidence type="ECO:0000256" key="3">
    <source>
        <dbReference type="ARBA" id="ARBA00022448"/>
    </source>
</evidence>
<dbReference type="InterPro" id="IPR001775">
    <property type="entry name" value="GspD/PilQ"/>
</dbReference>
<evidence type="ECO:0000256" key="11">
    <source>
        <dbReference type="SAM" id="MobiDB-lite"/>
    </source>
</evidence>
<keyword evidence="9" id="KW-0998">Cell outer membrane</keyword>
<keyword evidence="4" id="KW-1134">Transmembrane beta strand</keyword>
<evidence type="ECO:0000256" key="10">
    <source>
        <dbReference type="RuleBase" id="RU004004"/>
    </source>
</evidence>
<feature type="domain" description="Type II/III secretion system secretin-like" evidence="12">
    <location>
        <begin position="464"/>
        <end position="624"/>
    </location>
</feature>
<gene>
    <name evidence="15" type="primary">gspD</name>
    <name evidence="15" type="ORF">NX722_25740</name>
</gene>
<dbReference type="NCBIfam" id="TIGR02517">
    <property type="entry name" value="type_II_gspD"/>
    <property type="match status" value="1"/>
</dbReference>
<dbReference type="Gene3D" id="3.30.1370.120">
    <property type="match status" value="3"/>
</dbReference>
<dbReference type="RefSeq" id="WP_262565701.1">
    <property type="nucleotide sequence ID" value="NZ_JAPFCC010000001.1"/>
</dbReference>
<dbReference type="InterPro" id="IPR038591">
    <property type="entry name" value="NolW-like_sf"/>
</dbReference>
<evidence type="ECO:0000256" key="6">
    <source>
        <dbReference type="ARBA" id="ARBA00022729"/>
    </source>
</evidence>
<reference evidence="15 16" key="1">
    <citation type="submission" date="2022-10" db="EMBL/GenBank/DDBJ databases">
        <title>High-quality genome sequences of two octocoral-associated bacteria, Endozoicomonas euniceicola EF212 and Endozoicomonas gorgoniicola PS125.</title>
        <authorList>
            <person name="Chiou Y.-J."/>
            <person name="Chen Y.-H."/>
        </authorList>
    </citation>
    <scope>NUCLEOTIDE SEQUENCE [LARGE SCALE GENOMIC DNA]</scope>
    <source>
        <strain evidence="15 16">PS125</strain>
    </source>
</reference>
<keyword evidence="8" id="KW-0472">Membrane</keyword>
<evidence type="ECO:0000256" key="4">
    <source>
        <dbReference type="ARBA" id="ARBA00022452"/>
    </source>
</evidence>
<dbReference type="EMBL" id="JAPFCC010000001">
    <property type="protein sequence ID" value="MCW7555969.1"/>
    <property type="molecule type" value="Genomic_DNA"/>
</dbReference>
<evidence type="ECO:0000256" key="2">
    <source>
        <dbReference type="ARBA" id="ARBA00006980"/>
    </source>
</evidence>
<keyword evidence="16" id="KW-1185">Reference proteome</keyword>
<feature type="region of interest" description="Disordered" evidence="11">
    <location>
        <begin position="703"/>
        <end position="724"/>
    </location>
</feature>
<keyword evidence="3 10" id="KW-0813">Transport</keyword>
<dbReference type="PRINTS" id="PR00811">
    <property type="entry name" value="BCTERIALGSPD"/>
</dbReference>
<evidence type="ECO:0000313" key="15">
    <source>
        <dbReference type="EMBL" id="MCW7555969.1"/>
    </source>
</evidence>
<evidence type="ECO:0000256" key="8">
    <source>
        <dbReference type="ARBA" id="ARBA00023136"/>
    </source>
</evidence>
<evidence type="ECO:0000256" key="9">
    <source>
        <dbReference type="ARBA" id="ARBA00023237"/>
    </source>
</evidence>
<sequence length="724" mass="78518">MKNNTAISRGANVLRRSLRPIAAGILLSAGTLVINTALAEQAFAGEYSASFQNAKVEEFVNTVSANLNKTIIIDPSVQGSITVRSYETLNEEQYYQFFLSVLEVHGFAVVEQPSGILKVIRDKEAKTSAIRVLDSGQPGAGDEMISWVMPVKNVPVRELSPILRQLNDTAGNVVHYDPSNILLMTGRAANVERLVKIVQRIDNAGGKTVEIINMKYGSANEMARILKALSAESGGKSRLSGKPAVVADEVSNRLIVSGEASQVLRVKHLVSRLDAEQESTGNTRVFYLRYAVAEDLKEVLEGVGQTVLAEQTSSQNRTTPGTNFSINVHEQTNALVVTAQPDMMGVLESVIQQLDIRRAQVLVEAIIVEVADGDGINLSFQLGSEKGGLMQFQNGQTVPIGQIMHGFKKAEGEKGSVIIDKDGRKITNPDKPGDWSVLAKALSGVSGAAFTATSGDWTALLQAVTSSSESNVLATPSLMTLDNEEASFIVGDEVPTLTGATSSANNDNPFQTIERREVGIKLSIKPQVNEGNAVKLNIEQEVSNINGTTPVDITFATRQVKTSVMVGSGDTVVIGGLIDDNVQESESKVPLLGDIPFIGRLFRSTSNTVSKRNLMVFIRPTIIRDDHTLTEISGRKYNYMRARQLDRAARGIDLMPNARIPILSEDMSPQDILKETRRQMDEGNSVKQARRLEEARKLIEQAEAEQLKKSAQKKGEGHDAQSNG</sequence>
<keyword evidence="5" id="KW-0812">Transmembrane</keyword>
<feature type="domain" description="NolW-like" evidence="13">
    <location>
        <begin position="209"/>
        <end position="277"/>
    </location>
</feature>
<keyword evidence="7" id="KW-0653">Protein transport</keyword>
<name>A0ABT3N2Y0_9GAMM</name>
<comment type="similarity">
    <text evidence="2">Belongs to the bacterial secretin family. GSP D subfamily.</text>
</comment>
<evidence type="ECO:0000256" key="1">
    <source>
        <dbReference type="ARBA" id="ARBA00004442"/>
    </source>
</evidence>
<dbReference type="Proteomes" id="UP001209854">
    <property type="component" value="Unassembled WGS sequence"/>
</dbReference>
<dbReference type="Pfam" id="PF03958">
    <property type="entry name" value="Secretin_N"/>
    <property type="match status" value="3"/>
</dbReference>
<feature type="domain" description="NolW-like" evidence="13">
    <location>
        <begin position="148"/>
        <end position="204"/>
    </location>
</feature>
<keyword evidence="6" id="KW-0732">Signal</keyword>
<comment type="caution">
    <text evidence="15">The sequence shown here is derived from an EMBL/GenBank/DDBJ whole genome shotgun (WGS) entry which is preliminary data.</text>
</comment>
<organism evidence="15 16">
    <name type="scientific">Endozoicomonas gorgoniicola</name>
    <dbReference type="NCBI Taxonomy" id="1234144"/>
    <lineage>
        <taxon>Bacteria</taxon>
        <taxon>Pseudomonadati</taxon>
        <taxon>Pseudomonadota</taxon>
        <taxon>Gammaproteobacteria</taxon>
        <taxon>Oceanospirillales</taxon>
        <taxon>Endozoicomonadaceae</taxon>
        <taxon>Endozoicomonas</taxon>
    </lineage>
</organism>
<feature type="domain" description="GspD-like N0" evidence="14">
    <location>
        <begin position="50"/>
        <end position="119"/>
    </location>
</feature>